<dbReference type="EMBL" id="KX700454">
    <property type="protein sequence ID" value="APD74410.1"/>
    <property type="molecule type" value="Genomic_DNA"/>
</dbReference>
<feature type="non-terminal residue" evidence="12">
    <location>
        <position position="1"/>
    </location>
</feature>
<evidence type="ECO:0000256" key="4">
    <source>
        <dbReference type="ARBA" id="ARBA00022622"/>
    </source>
</evidence>
<evidence type="ECO:0000313" key="12">
    <source>
        <dbReference type="EMBL" id="AGH59764.1"/>
    </source>
</evidence>
<reference evidence="12" key="2">
    <citation type="journal article" date="2014" name="Mol. Biochem. Parasitol.">
        <title>Capturing the variant surface glycoprotein repertoire (the VSGnome) of Trypanosoma brucei Lister 427.</title>
        <authorList>
            <person name="Cross G.A."/>
            <person name="Kim H.S."/>
            <person name="Wickstead B."/>
        </authorList>
    </citation>
    <scope>NUCLEOTIDE SEQUENCE</scope>
    <source>
        <strain evidence="12">Lister 427</strain>
    </source>
</reference>
<reference evidence="13" key="3">
    <citation type="submission" date="2016-08" db="EMBL/GenBank/DDBJ databases">
        <title>VSG repertoire of Trypanosoma brucei EATRO 1125.</title>
        <authorList>
            <person name="Cross G.A."/>
        </authorList>
    </citation>
    <scope>NUCLEOTIDE SEQUENCE</scope>
    <source>
        <strain evidence="13">EATRO 1125</strain>
    </source>
</reference>
<dbReference type="InterPro" id="IPR025932">
    <property type="entry name" value="Trypano_VSG_B_N_dom"/>
</dbReference>
<evidence type="ECO:0000259" key="10">
    <source>
        <dbReference type="Pfam" id="PF10659"/>
    </source>
</evidence>
<feature type="domain" description="Trypanosome variant surface glycoprotein C-terminal" evidence="10">
    <location>
        <begin position="153"/>
        <end position="228"/>
    </location>
</feature>
<evidence type="ECO:0000259" key="11">
    <source>
        <dbReference type="Pfam" id="PF13206"/>
    </source>
</evidence>
<evidence type="ECO:0000313" key="13">
    <source>
        <dbReference type="EMBL" id="APD74410.1"/>
    </source>
</evidence>
<dbReference type="Pfam" id="PF13206">
    <property type="entry name" value="VSG_B"/>
    <property type="match status" value="1"/>
</dbReference>
<dbReference type="Pfam" id="PF10659">
    <property type="entry name" value="Trypan_glycop_C"/>
    <property type="match status" value="1"/>
</dbReference>
<keyword evidence="7" id="KW-0325">Glycoprotein</keyword>
<evidence type="ECO:0000256" key="8">
    <source>
        <dbReference type="ARBA" id="ARBA00023288"/>
    </source>
</evidence>
<organism evidence="12">
    <name type="scientific">Trypanosoma brucei</name>
    <dbReference type="NCBI Taxonomy" id="5691"/>
    <lineage>
        <taxon>Eukaryota</taxon>
        <taxon>Discoba</taxon>
        <taxon>Euglenozoa</taxon>
        <taxon>Kinetoplastea</taxon>
        <taxon>Metakinetoplastina</taxon>
        <taxon>Trypanosomatida</taxon>
        <taxon>Trypanosomatidae</taxon>
        <taxon>Trypanosoma</taxon>
    </lineage>
</organism>
<sequence>MFTNTIKYGNESTGTAVSQGKIQAAVLNFRNLLCKGTETSGTGRAVFGAYGNNGNCDGATSNNCVTYNGRIQDKKLQIPWLVNLEKAAELISEQKQNSAINREISAQIVSLAATAYASYLQALHATAKRHLTQTATPQQPDTRSNAETKKKECEKHKDNKTACTEANCKWKEGDSENKGDCKIDVTKVKEQTNTAERPGEQTSKCTSLESKEKCEGKQRTLPPAKNLCAGGSLMRMVKELLKSLTAVIPVFSSIKNWL</sequence>
<evidence type="ECO:0000256" key="7">
    <source>
        <dbReference type="ARBA" id="ARBA00023180"/>
    </source>
</evidence>
<keyword evidence="4" id="KW-0336">GPI-anchor</keyword>
<evidence type="ECO:0000256" key="2">
    <source>
        <dbReference type="ARBA" id="ARBA00004609"/>
    </source>
</evidence>
<dbReference type="GO" id="GO:0005886">
    <property type="term" value="C:plasma membrane"/>
    <property type="evidence" value="ECO:0007669"/>
    <property type="project" value="UniProtKB-SubCell"/>
</dbReference>
<evidence type="ECO:0000256" key="6">
    <source>
        <dbReference type="ARBA" id="ARBA00023136"/>
    </source>
</evidence>
<evidence type="ECO:0000256" key="5">
    <source>
        <dbReference type="ARBA" id="ARBA00022729"/>
    </source>
</evidence>
<evidence type="ECO:0000256" key="1">
    <source>
        <dbReference type="ARBA" id="ARBA00002523"/>
    </source>
</evidence>
<dbReference type="GO" id="GO:0098552">
    <property type="term" value="C:side of membrane"/>
    <property type="evidence" value="ECO:0007669"/>
    <property type="project" value="UniProtKB-KW"/>
</dbReference>
<dbReference type="EMBL" id="KC612333">
    <property type="protein sequence ID" value="AGH59764.1"/>
    <property type="molecule type" value="Genomic_DNA"/>
</dbReference>
<feature type="domain" description="Trypanosome variant surface glycoprotein B-type N-terminal" evidence="11">
    <location>
        <begin position="13"/>
        <end position="108"/>
    </location>
</feature>
<evidence type="ECO:0000256" key="3">
    <source>
        <dbReference type="ARBA" id="ARBA00022475"/>
    </source>
</evidence>
<dbReference type="InterPro" id="IPR019609">
    <property type="entry name" value="Variant_surf_glycoprt_trypan_C"/>
</dbReference>
<comment type="subcellular location">
    <subcellularLocation>
        <location evidence="2">Cell membrane</location>
        <topology evidence="2">Lipid-anchor</topology>
        <topology evidence="2">GPI-anchor</topology>
    </subcellularLocation>
</comment>
<name>M4SUW9_9TRYP</name>
<keyword evidence="8" id="KW-0449">Lipoprotein</keyword>
<proteinExistence type="predicted"/>
<dbReference type="AlphaFoldDB" id="M4SUW9"/>
<evidence type="ECO:0000256" key="9">
    <source>
        <dbReference type="SAM" id="MobiDB-lite"/>
    </source>
</evidence>
<keyword evidence="5" id="KW-0732">Signal</keyword>
<feature type="compositionally biased region" description="Basic and acidic residues" evidence="9">
    <location>
        <begin position="144"/>
        <end position="156"/>
    </location>
</feature>
<comment type="function">
    <text evidence="1">VSG forms a coat on the surface of the parasite. The trypanosome evades the immune response of the host by expressing a series of antigenically distinct VSGs from an estimated 1000 VSG genes.</text>
</comment>
<keyword evidence="3" id="KW-1003">Cell membrane</keyword>
<feature type="region of interest" description="Disordered" evidence="9">
    <location>
        <begin position="131"/>
        <end position="156"/>
    </location>
</feature>
<dbReference type="VEuPathDB" id="TriTrypDB:Tb427_000171300"/>
<reference evidence="12" key="1">
    <citation type="submission" date="2013-02" db="EMBL/GenBank/DDBJ databases">
        <authorList>
            <person name="Cross G.A.M."/>
            <person name="Kim H.-S."/>
            <person name="Wickstead B."/>
        </authorList>
    </citation>
    <scope>NUCLEOTIDE SEQUENCE</scope>
    <source>
        <strain evidence="12">Lister 427</strain>
    </source>
</reference>
<protein>
    <submittedName>
        <fullName evidence="13">Variant surface glycoprotein 1125.3019</fullName>
    </submittedName>
    <submittedName>
        <fullName evidence="12">Variant surface glycoprotein 3743</fullName>
    </submittedName>
</protein>
<accession>M4SUW9</accession>
<keyword evidence="6" id="KW-0472">Membrane</keyword>
<feature type="compositionally biased region" description="Polar residues" evidence="9">
    <location>
        <begin position="132"/>
        <end position="143"/>
    </location>
</feature>